<gene>
    <name evidence="1" type="ORF">EDC38_0863</name>
</gene>
<dbReference type="PROSITE" id="PS51257">
    <property type="entry name" value="PROKAR_LIPOPROTEIN"/>
    <property type="match status" value="1"/>
</dbReference>
<dbReference type="AlphaFoldDB" id="A0A3N1NN49"/>
<reference evidence="1 2" key="1">
    <citation type="submission" date="2018-11" db="EMBL/GenBank/DDBJ databases">
        <title>Genomic Encyclopedia of Type Strains, Phase IV (KMG-IV): sequencing the most valuable type-strain genomes for metagenomic binning, comparative biology and taxonomic classification.</title>
        <authorList>
            <person name="Goeker M."/>
        </authorList>
    </citation>
    <scope>NUCLEOTIDE SEQUENCE [LARGE SCALE GENOMIC DNA]</scope>
    <source>
        <strain evidence="1 2">DSM 16974</strain>
    </source>
</reference>
<organism evidence="1 2">
    <name type="scientific">Marinimicrobium koreense</name>
    <dbReference type="NCBI Taxonomy" id="306545"/>
    <lineage>
        <taxon>Bacteria</taxon>
        <taxon>Pseudomonadati</taxon>
        <taxon>Pseudomonadota</taxon>
        <taxon>Gammaproteobacteria</taxon>
        <taxon>Cellvibrionales</taxon>
        <taxon>Cellvibrionaceae</taxon>
        <taxon>Marinimicrobium</taxon>
    </lineage>
</organism>
<keyword evidence="2" id="KW-1185">Reference proteome</keyword>
<sequence length="340" mass="38755">MRVITCLLTTALLSACQPTPPAEAMLDDYLTRLSRVLSVDIPAIAAEPAPRMPPPRELQVELEPLSINLLDFWGFRQCGLAEVLGERNSILGRVMVPSQHLHMDGRILQRLRHCIRTLDDAELVALAEDLERRKQQQWPARYWNASAAAPELRAFWSPSTTPLEPGREATFQEALTALAFLSRLPERLEQQQWPERPELESQYKALEQYALGGKLLQSLVLGERYTQAANRMLERAHQQKTLCPAGLPKRELEYARNVMVKVFVGEVQPWLAAVNRRANNVMTHYEALLDQQSAELRPAIQPFFDQVTTQHLAFQNSLRDHVAHWQTLFDECDSKAIPSR</sequence>
<dbReference type="EMBL" id="RJUK01000001">
    <property type="protein sequence ID" value="ROQ20262.1"/>
    <property type="molecule type" value="Genomic_DNA"/>
</dbReference>
<proteinExistence type="predicted"/>
<name>A0A3N1NN49_9GAMM</name>
<evidence type="ECO:0000313" key="1">
    <source>
        <dbReference type="EMBL" id="ROQ20262.1"/>
    </source>
</evidence>
<dbReference type="InterPro" id="IPR021431">
    <property type="entry name" value="DUF3080"/>
</dbReference>
<accession>A0A3N1NN49</accession>
<protein>
    <submittedName>
        <fullName evidence="1">DUF3080 family protein</fullName>
    </submittedName>
</protein>
<dbReference type="RefSeq" id="WP_123637447.1">
    <property type="nucleotide sequence ID" value="NZ_RJUK01000001.1"/>
</dbReference>
<dbReference type="OrthoDB" id="6997572at2"/>
<evidence type="ECO:0000313" key="2">
    <source>
        <dbReference type="Proteomes" id="UP000273643"/>
    </source>
</evidence>
<dbReference type="Proteomes" id="UP000273643">
    <property type="component" value="Unassembled WGS sequence"/>
</dbReference>
<dbReference type="Pfam" id="PF11279">
    <property type="entry name" value="DUF3080"/>
    <property type="match status" value="1"/>
</dbReference>
<comment type="caution">
    <text evidence="1">The sequence shown here is derived from an EMBL/GenBank/DDBJ whole genome shotgun (WGS) entry which is preliminary data.</text>
</comment>